<proteinExistence type="predicted"/>
<dbReference type="EMBL" id="JAPDRQ010000320">
    <property type="protein sequence ID" value="KAJ9650668.1"/>
    <property type="molecule type" value="Genomic_DNA"/>
</dbReference>
<evidence type="ECO:0000313" key="2">
    <source>
        <dbReference type="Proteomes" id="UP001172386"/>
    </source>
</evidence>
<accession>A0ACC2ZST5</accession>
<name>A0ACC2ZST5_9EURO</name>
<keyword evidence="2" id="KW-1185">Reference proteome</keyword>
<protein>
    <submittedName>
        <fullName evidence="1">Uncharacterized protein</fullName>
    </submittedName>
</protein>
<gene>
    <name evidence="1" type="ORF">H2198_010031</name>
</gene>
<dbReference type="Proteomes" id="UP001172386">
    <property type="component" value="Unassembled WGS sequence"/>
</dbReference>
<comment type="caution">
    <text evidence="1">The sequence shown here is derived from an EMBL/GenBank/DDBJ whole genome shotgun (WGS) entry which is preliminary data.</text>
</comment>
<reference evidence="1" key="1">
    <citation type="submission" date="2022-10" db="EMBL/GenBank/DDBJ databases">
        <title>Culturing micro-colonial fungi from biological soil crusts in the Mojave desert and describing Neophaeococcomyces mojavensis, and introducing the new genera and species Taxawa tesnikishii.</title>
        <authorList>
            <person name="Kurbessoian T."/>
            <person name="Stajich J.E."/>
        </authorList>
    </citation>
    <scope>NUCLEOTIDE SEQUENCE</scope>
    <source>
        <strain evidence="1">JES_112</strain>
    </source>
</reference>
<sequence>MAGASRLGSGPSQGIVRTFSDKLQNEDPADSLHRGLAAKVAHDRNAEARQSARAEWNALLQDTRDNIDSLVPEEEVVLLAQSRKLYAAWEKFQKALPKDQRKDLAGKPPDLKLLFETVQTASSSWQQQSSSSKRGKAKAKFASLCQHIEDHRNIVKMLPTEDKYFTLLLGSLTTVVQATVNHKEIADGVERTLDELAQNIAFWNRQIEVHGNAKHIYKYIVELYVIVFEFLTQIFDEWSKSSLKRFMTSFNENAFQKLFTEKRARMATIEMYMEREARLEYDKRTMEKFNKMLAAQEELIQSNRLVLRNQDVSAQSQQELRFFLGANVQKLLEERHYPPPSMFLRMEPENSVQEDPSPIPVDGSKQSPAIISDSESEPEELLVDDEIMDNLAPLEADFKKHLERILALIDKVNRLEVDFWVQQRLAEWTQKLSKDSLWIQGPHGGPQPSQNTTTALFLTALARQNDLKCITYFCNLADQDSHTTSPSTQLTEILTSIITQLILLIPPSRLTTLTILRNQHQLQHLRARTLSFDDTLSLLRPLRAAGPPLLMVVIDNLQALEDRSDKDYTTKLLRTVGTLCTLDPEETKAGPGEPRAVSTETKICFTTDGYMDALAQAASLNLADKVEFSAEADEGGAEETVTMVL</sequence>
<evidence type="ECO:0000313" key="1">
    <source>
        <dbReference type="EMBL" id="KAJ9650668.1"/>
    </source>
</evidence>
<organism evidence="1 2">
    <name type="scientific">Neophaeococcomyces mojaviensis</name>
    <dbReference type="NCBI Taxonomy" id="3383035"/>
    <lineage>
        <taxon>Eukaryota</taxon>
        <taxon>Fungi</taxon>
        <taxon>Dikarya</taxon>
        <taxon>Ascomycota</taxon>
        <taxon>Pezizomycotina</taxon>
        <taxon>Eurotiomycetes</taxon>
        <taxon>Chaetothyriomycetidae</taxon>
        <taxon>Chaetothyriales</taxon>
        <taxon>Chaetothyriales incertae sedis</taxon>
        <taxon>Neophaeococcomyces</taxon>
    </lineage>
</organism>